<protein>
    <recommendedName>
        <fullName evidence="5">Protein quiver</fullName>
    </recommendedName>
</protein>
<evidence type="ECO:0000256" key="2">
    <source>
        <dbReference type="SAM" id="SignalP"/>
    </source>
</evidence>
<sequence>MFSTYWKCTRVTLLLIITSEIVLADFNTTNTTKVLTCYTCELLGCFNSGRDNATWIHITPCPPDHKCYKQNIRKLVGHYYGIWIWNKYIYAVKRSCINTIEADAILANVNNTCKGPFVDEDFEQKECICDTHLCNKTSLAKTQLLSVVLGSLYAFLLGGVILR</sequence>
<dbReference type="Proteomes" id="UP000094527">
    <property type="component" value="Unassembled WGS sequence"/>
</dbReference>
<reference evidence="3 4" key="1">
    <citation type="journal article" date="2016" name="Genome Biol. Evol.">
        <title>Gene Family Evolution Reflects Adaptation to Soil Environmental Stressors in the Genome of the Collembolan Orchesella cincta.</title>
        <authorList>
            <person name="Faddeeva-Vakhrusheva A."/>
            <person name="Derks M.F."/>
            <person name="Anvar S.Y."/>
            <person name="Agamennone V."/>
            <person name="Suring W."/>
            <person name="Smit S."/>
            <person name="van Straalen N.M."/>
            <person name="Roelofs D."/>
        </authorList>
    </citation>
    <scope>NUCLEOTIDE SEQUENCE [LARGE SCALE GENOMIC DNA]</scope>
    <source>
        <tissue evidence="3">Mixed pool</tissue>
    </source>
</reference>
<organism evidence="3 4">
    <name type="scientific">Orchesella cincta</name>
    <name type="common">Springtail</name>
    <name type="synonym">Podura cincta</name>
    <dbReference type="NCBI Taxonomy" id="48709"/>
    <lineage>
        <taxon>Eukaryota</taxon>
        <taxon>Metazoa</taxon>
        <taxon>Ecdysozoa</taxon>
        <taxon>Arthropoda</taxon>
        <taxon>Hexapoda</taxon>
        <taxon>Collembola</taxon>
        <taxon>Entomobryomorpha</taxon>
        <taxon>Entomobryoidea</taxon>
        <taxon>Orchesellidae</taxon>
        <taxon>Orchesellinae</taxon>
        <taxon>Orchesella</taxon>
    </lineage>
</organism>
<proteinExistence type="predicted"/>
<feature type="chain" id="PRO_5008905570" description="Protein quiver" evidence="2">
    <location>
        <begin position="25"/>
        <end position="163"/>
    </location>
</feature>
<comment type="caution">
    <text evidence="3">The sequence shown here is derived from an EMBL/GenBank/DDBJ whole genome shotgun (WGS) entry which is preliminary data.</text>
</comment>
<evidence type="ECO:0008006" key="5">
    <source>
        <dbReference type="Google" id="ProtNLM"/>
    </source>
</evidence>
<dbReference type="EMBL" id="LJIJ01000038">
    <property type="protein sequence ID" value="ODN04652.1"/>
    <property type="molecule type" value="Genomic_DNA"/>
</dbReference>
<evidence type="ECO:0000256" key="1">
    <source>
        <dbReference type="SAM" id="Phobius"/>
    </source>
</evidence>
<keyword evidence="1" id="KW-0472">Membrane</keyword>
<keyword evidence="1" id="KW-0812">Transmembrane</keyword>
<gene>
    <name evidence="3" type="ORF">Ocin01_02012</name>
</gene>
<feature type="signal peptide" evidence="2">
    <location>
        <begin position="1"/>
        <end position="24"/>
    </location>
</feature>
<keyword evidence="2" id="KW-0732">Signal</keyword>
<keyword evidence="4" id="KW-1185">Reference proteome</keyword>
<dbReference type="AlphaFoldDB" id="A0A1D2NHG2"/>
<accession>A0A1D2NHG2</accession>
<evidence type="ECO:0000313" key="4">
    <source>
        <dbReference type="Proteomes" id="UP000094527"/>
    </source>
</evidence>
<feature type="transmembrane region" description="Helical" evidence="1">
    <location>
        <begin position="144"/>
        <end position="162"/>
    </location>
</feature>
<name>A0A1D2NHG2_ORCCI</name>
<evidence type="ECO:0000313" key="3">
    <source>
        <dbReference type="EMBL" id="ODN04652.1"/>
    </source>
</evidence>
<keyword evidence="1" id="KW-1133">Transmembrane helix</keyword>